<name>A0A518BSC7_9BACT</name>
<dbReference type="AlphaFoldDB" id="A0A518BSC7"/>
<organism evidence="1 2">
    <name type="scientific">Engelhardtia mirabilis</name>
    <dbReference type="NCBI Taxonomy" id="2528011"/>
    <lineage>
        <taxon>Bacteria</taxon>
        <taxon>Pseudomonadati</taxon>
        <taxon>Planctomycetota</taxon>
        <taxon>Planctomycetia</taxon>
        <taxon>Planctomycetia incertae sedis</taxon>
        <taxon>Engelhardtia</taxon>
    </lineage>
</organism>
<sequence length="152" mass="16518">MEPLLRILNNSGVVDADLAAELSDKASRPVNPIGRMMLERQLLSVHQVGVILGRQADDPTALFGEIAVKEGFCTLAQVEKMIEVQTKQSPHVLDVALADDRIDKLALLRMAAVYIRHLESRICGLTRAAVLEGVSQALPSAKRTAESEHEVG</sequence>
<evidence type="ECO:0008006" key="3">
    <source>
        <dbReference type="Google" id="ProtNLM"/>
    </source>
</evidence>
<accession>A0A518BSC7</accession>
<keyword evidence="2" id="KW-1185">Reference proteome</keyword>
<dbReference type="KEGG" id="pbap:Pla133_49880"/>
<evidence type="ECO:0000313" key="1">
    <source>
        <dbReference type="EMBL" id="QDU69865.1"/>
    </source>
</evidence>
<proteinExistence type="predicted"/>
<gene>
    <name evidence="1" type="ORF">Pla133_49880</name>
</gene>
<reference evidence="1 2" key="1">
    <citation type="submission" date="2019-02" db="EMBL/GenBank/DDBJ databases">
        <title>Deep-cultivation of Planctomycetes and their phenomic and genomic characterization uncovers novel biology.</title>
        <authorList>
            <person name="Wiegand S."/>
            <person name="Jogler M."/>
            <person name="Boedeker C."/>
            <person name="Pinto D."/>
            <person name="Vollmers J."/>
            <person name="Rivas-Marin E."/>
            <person name="Kohn T."/>
            <person name="Peeters S.H."/>
            <person name="Heuer A."/>
            <person name="Rast P."/>
            <person name="Oberbeckmann S."/>
            <person name="Bunk B."/>
            <person name="Jeske O."/>
            <person name="Meyerdierks A."/>
            <person name="Storesund J.E."/>
            <person name="Kallscheuer N."/>
            <person name="Luecker S."/>
            <person name="Lage O.M."/>
            <person name="Pohl T."/>
            <person name="Merkel B.J."/>
            <person name="Hornburger P."/>
            <person name="Mueller R.-W."/>
            <person name="Bruemmer F."/>
            <person name="Labrenz M."/>
            <person name="Spormann A.M."/>
            <person name="Op den Camp H."/>
            <person name="Overmann J."/>
            <person name="Amann R."/>
            <person name="Jetten M.S.M."/>
            <person name="Mascher T."/>
            <person name="Medema M.H."/>
            <person name="Devos D.P."/>
            <person name="Kaster A.-K."/>
            <person name="Ovreas L."/>
            <person name="Rohde M."/>
            <person name="Galperin M.Y."/>
            <person name="Jogler C."/>
        </authorList>
    </citation>
    <scope>NUCLEOTIDE SEQUENCE [LARGE SCALE GENOMIC DNA]</scope>
    <source>
        <strain evidence="1 2">Pla133</strain>
    </source>
</reference>
<protein>
    <recommendedName>
        <fullName evidence="3">Bacteriophage N4 adsorption protein B</fullName>
    </recommendedName>
</protein>
<dbReference type="Proteomes" id="UP000316921">
    <property type="component" value="Chromosome"/>
</dbReference>
<dbReference type="RefSeq" id="WP_145070169.1">
    <property type="nucleotide sequence ID" value="NZ_CP036287.1"/>
</dbReference>
<dbReference type="EMBL" id="CP036287">
    <property type="protein sequence ID" value="QDU69865.1"/>
    <property type="molecule type" value="Genomic_DNA"/>
</dbReference>
<evidence type="ECO:0000313" key="2">
    <source>
        <dbReference type="Proteomes" id="UP000316921"/>
    </source>
</evidence>